<evidence type="ECO:0000313" key="4">
    <source>
        <dbReference type="Proteomes" id="UP000294697"/>
    </source>
</evidence>
<proteinExistence type="predicted"/>
<gene>
    <name evidence="3" type="ORF">C8C77_104151</name>
</gene>
<organism evidence="3 4">
    <name type="scientific">Halanaerobium saccharolyticum</name>
    <dbReference type="NCBI Taxonomy" id="43595"/>
    <lineage>
        <taxon>Bacteria</taxon>
        <taxon>Bacillati</taxon>
        <taxon>Bacillota</taxon>
        <taxon>Clostridia</taxon>
        <taxon>Halanaerobiales</taxon>
        <taxon>Halanaerobiaceae</taxon>
        <taxon>Halanaerobium</taxon>
    </lineage>
</organism>
<reference evidence="3 4" key="1">
    <citation type="submission" date="2019-03" db="EMBL/GenBank/DDBJ databases">
        <title>Subsurface microbial communities from deep shales in Ohio and West Virginia, USA.</title>
        <authorList>
            <person name="Wrighton K."/>
        </authorList>
    </citation>
    <scope>NUCLEOTIDE SEQUENCE [LARGE SCALE GENOMIC DNA]</scope>
    <source>
        <strain evidence="3 4">MSL9.2</strain>
    </source>
</reference>
<keyword evidence="1" id="KW-0175">Coiled coil</keyword>
<sequence length="122" mass="13129">MPVGFRRGPEVSGPMPGRGLGCCTGNGQTGYTADVVSNRAGRGFKNDPGFGSGHGRKCGKIYGGAALHGGRSHHRSAKNNEAVEFNSSECREREITRLENLANTLTSELEIVKREIDRLKNN</sequence>
<evidence type="ECO:0008006" key="5">
    <source>
        <dbReference type="Google" id="ProtNLM"/>
    </source>
</evidence>
<evidence type="ECO:0000313" key="3">
    <source>
        <dbReference type="EMBL" id="TDW06757.1"/>
    </source>
</evidence>
<evidence type="ECO:0000256" key="2">
    <source>
        <dbReference type="SAM" id="MobiDB-lite"/>
    </source>
</evidence>
<dbReference type="InterPro" id="IPR035205">
    <property type="entry name" value="DUF5320"/>
</dbReference>
<name>A0A4R7Z817_9FIRM</name>
<feature type="region of interest" description="Disordered" evidence="2">
    <location>
        <begin position="1"/>
        <end position="20"/>
    </location>
</feature>
<feature type="coiled-coil region" evidence="1">
    <location>
        <begin position="95"/>
        <end position="122"/>
    </location>
</feature>
<dbReference type="OrthoDB" id="9815278at2"/>
<protein>
    <recommendedName>
        <fullName evidence="5">DUF5320 domain-containing protein</fullName>
    </recommendedName>
</protein>
<accession>A0A4R7Z817</accession>
<dbReference type="AlphaFoldDB" id="A0A4R7Z817"/>
<dbReference type="Pfam" id="PF17253">
    <property type="entry name" value="DUF5320"/>
    <property type="match status" value="1"/>
</dbReference>
<evidence type="ECO:0000256" key="1">
    <source>
        <dbReference type="SAM" id="Coils"/>
    </source>
</evidence>
<comment type="caution">
    <text evidence="3">The sequence shown here is derived from an EMBL/GenBank/DDBJ whole genome shotgun (WGS) entry which is preliminary data.</text>
</comment>
<dbReference type="Proteomes" id="UP000294697">
    <property type="component" value="Unassembled WGS sequence"/>
</dbReference>
<dbReference type="RefSeq" id="WP_111571397.1">
    <property type="nucleotide sequence ID" value="NZ_QLME01000004.1"/>
</dbReference>
<dbReference type="EMBL" id="SODA01000004">
    <property type="protein sequence ID" value="TDW06757.1"/>
    <property type="molecule type" value="Genomic_DNA"/>
</dbReference>